<dbReference type="AlphaFoldDB" id="A0A0C3LRK2"/>
<evidence type="ECO:0000313" key="3">
    <source>
        <dbReference type="Proteomes" id="UP000054248"/>
    </source>
</evidence>
<reference evidence="3" key="2">
    <citation type="submission" date="2015-01" db="EMBL/GenBank/DDBJ databases">
        <title>Evolutionary Origins and Diversification of the Mycorrhizal Mutualists.</title>
        <authorList>
            <consortium name="DOE Joint Genome Institute"/>
            <consortium name="Mycorrhizal Genomics Consortium"/>
            <person name="Kohler A."/>
            <person name="Kuo A."/>
            <person name="Nagy L.G."/>
            <person name="Floudas D."/>
            <person name="Copeland A."/>
            <person name="Barry K.W."/>
            <person name="Cichocki N."/>
            <person name="Veneault-Fourrey C."/>
            <person name="LaButti K."/>
            <person name="Lindquist E.A."/>
            <person name="Lipzen A."/>
            <person name="Lundell T."/>
            <person name="Morin E."/>
            <person name="Murat C."/>
            <person name="Riley R."/>
            <person name="Ohm R."/>
            <person name="Sun H."/>
            <person name="Tunlid A."/>
            <person name="Henrissat B."/>
            <person name="Grigoriev I.V."/>
            <person name="Hibbett D.S."/>
            <person name="Martin F."/>
        </authorList>
    </citation>
    <scope>NUCLEOTIDE SEQUENCE [LARGE SCALE GENOMIC DNA]</scope>
    <source>
        <strain evidence="3">MUT 4182</strain>
    </source>
</reference>
<dbReference type="EMBL" id="KN823070">
    <property type="protein sequence ID" value="KIO24032.1"/>
    <property type="molecule type" value="Genomic_DNA"/>
</dbReference>
<evidence type="ECO:0000256" key="1">
    <source>
        <dbReference type="SAM" id="MobiDB-lite"/>
    </source>
</evidence>
<proteinExistence type="predicted"/>
<evidence type="ECO:0008006" key="4">
    <source>
        <dbReference type="Google" id="ProtNLM"/>
    </source>
</evidence>
<accession>A0A0C3LRK2</accession>
<reference evidence="2 3" key="1">
    <citation type="submission" date="2014-04" db="EMBL/GenBank/DDBJ databases">
        <authorList>
            <consortium name="DOE Joint Genome Institute"/>
            <person name="Kuo A."/>
            <person name="Girlanda M."/>
            <person name="Perotto S."/>
            <person name="Kohler A."/>
            <person name="Nagy L.G."/>
            <person name="Floudas D."/>
            <person name="Copeland A."/>
            <person name="Barry K.W."/>
            <person name="Cichocki N."/>
            <person name="Veneault-Fourrey C."/>
            <person name="LaButti K."/>
            <person name="Lindquist E.A."/>
            <person name="Lipzen A."/>
            <person name="Lundell T."/>
            <person name="Morin E."/>
            <person name="Murat C."/>
            <person name="Sun H."/>
            <person name="Tunlid A."/>
            <person name="Henrissat B."/>
            <person name="Grigoriev I.V."/>
            <person name="Hibbett D.S."/>
            <person name="Martin F."/>
            <person name="Nordberg H.P."/>
            <person name="Cantor M.N."/>
            <person name="Hua S.X."/>
        </authorList>
    </citation>
    <scope>NUCLEOTIDE SEQUENCE [LARGE SCALE GENOMIC DNA]</scope>
    <source>
        <strain evidence="2 3">MUT 4182</strain>
    </source>
</reference>
<sequence>MSDQAPLNIRHIGKYADGPESPFLDKVLPQSHRSESVTIHQPNTDVAAKYFSVSAPMIKSFLLSSPAGGLPQPGGLSSVFGGRLENLEELRVAECGSVGWRGLSCTRLRLLDIGGEHSLDMGVMLDIVAANPNLEVIRMRNLFFAQYIQPKPSPAPIHLENLRELTLKDIPHITEDGYSGLDVPMVHILQCIQLRPNIAFNMKEELQTDSFVKPEKFISLIPTPVAILAYISQMAGFQSAEVNAEFAGKSILLEIRAHPRSKPIFSVEVDGLPQPLAKKWMVGGLEEATRTPMDLRLHFANVPEEPTLSLDDVFHFQLWESVKNLSFPKLQNLHLLGLSGIKAKDMLEMVRARFAPHRSTEAAVYREVPAPMTIYCGNGVGGWGNKNMDDILATPGVKGIKGSEEAASSSSSSSPESEWPPPYDFYNNYHSGHSDWVDSEISLLNSDPELSLHDSDAEDDVDDI</sequence>
<name>A0A0C3LRK2_9AGAM</name>
<protein>
    <recommendedName>
        <fullName evidence="4">F-box domain-containing protein</fullName>
    </recommendedName>
</protein>
<dbReference type="HOGENOM" id="CLU_047162_0_0_1"/>
<gene>
    <name evidence="2" type="ORF">M407DRAFT_26562</name>
</gene>
<feature type="compositionally biased region" description="Low complexity" evidence="1">
    <location>
        <begin position="405"/>
        <end position="417"/>
    </location>
</feature>
<feature type="region of interest" description="Disordered" evidence="1">
    <location>
        <begin position="400"/>
        <end position="424"/>
    </location>
</feature>
<dbReference type="Proteomes" id="UP000054248">
    <property type="component" value="Unassembled WGS sequence"/>
</dbReference>
<keyword evidence="3" id="KW-1185">Reference proteome</keyword>
<organism evidence="2 3">
    <name type="scientific">Tulasnella calospora MUT 4182</name>
    <dbReference type="NCBI Taxonomy" id="1051891"/>
    <lineage>
        <taxon>Eukaryota</taxon>
        <taxon>Fungi</taxon>
        <taxon>Dikarya</taxon>
        <taxon>Basidiomycota</taxon>
        <taxon>Agaricomycotina</taxon>
        <taxon>Agaricomycetes</taxon>
        <taxon>Cantharellales</taxon>
        <taxon>Tulasnellaceae</taxon>
        <taxon>Tulasnella</taxon>
    </lineage>
</organism>
<dbReference type="OrthoDB" id="3351939at2759"/>
<evidence type="ECO:0000313" key="2">
    <source>
        <dbReference type="EMBL" id="KIO24032.1"/>
    </source>
</evidence>
<dbReference type="SUPFAM" id="SSF52047">
    <property type="entry name" value="RNI-like"/>
    <property type="match status" value="1"/>
</dbReference>